<feature type="non-terminal residue" evidence="1">
    <location>
        <position position="1"/>
    </location>
</feature>
<dbReference type="AlphaFoldDB" id="A0AA35TJ21"/>
<proteinExistence type="predicted"/>
<dbReference type="Proteomes" id="UP001174909">
    <property type="component" value="Unassembled WGS sequence"/>
</dbReference>
<gene>
    <name evidence="1" type="ORF">GBAR_LOCUS26954</name>
</gene>
<sequence>TQTLHADNQQQTQCLPLLGADNTGWPTALHVVDLYGTNRIPCKECESQRVLGLPHTETEHVYTHTVKVCVRITQDNPHM</sequence>
<name>A0AA35TJ21_GEOBA</name>
<evidence type="ECO:0000313" key="2">
    <source>
        <dbReference type="Proteomes" id="UP001174909"/>
    </source>
</evidence>
<accession>A0AA35TJ21</accession>
<keyword evidence="2" id="KW-1185">Reference proteome</keyword>
<dbReference type="EMBL" id="CASHTH010003758">
    <property type="protein sequence ID" value="CAI8048914.1"/>
    <property type="molecule type" value="Genomic_DNA"/>
</dbReference>
<protein>
    <submittedName>
        <fullName evidence="1">Uncharacterized protein</fullName>
    </submittedName>
</protein>
<comment type="caution">
    <text evidence="1">The sequence shown here is derived from an EMBL/GenBank/DDBJ whole genome shotgun (WGS) entry which is preliminary data.</text>
</comment>
<reference evidence="1" key="1">
    <citation type="submission" date="2023-03" db="EMBL/GenBank/DDBJ databases">
        <authorList>
            <person name="Steffen K."/>
            <person name="Cardenas P."/>
        </authorList>
    </citation>
    <scope>NUCLEOTIDE SEQUENCE</scope>
</reference>
<evidence type="ECO:0000313" key="1">
    <source>
        <dbReference type="EMBL" id="CAI8048914.1"/>
    </source>
</evidence>
<organism evidence="1 2">
    <name type="scientific">Geodia barretti</name>
    <name type="common">Barrett's horny sponge</name>
    <dbReference type="NCBI Taxonomy" id="519541"/>
    <lineage>
        <taxon>Eukaryota</taxon>
        <taxon>Metazoa</taxon>
        <taxon>Porifera</taxon>
        <taxon>Demospongiae</taxon>
        <taxon>Heteroscleromorpha</taxon>
        <taxon>Tetractinellida</taxon>
        <taxon>Astrophorina</taxon>
        <taxon>Geodiidae</taxon>
        <taxon>Geodia</taxon>
    </lineage>
</organism>